<feature type="non-terminal residue" evidence="2">
    <location>
        <position position="1"/>
    </location>
</feature>
<keyword evidence="3" id="KW-1185">Reference proteome</keyword>
<evidence type="ECO:0000259" key="1">
    <source>
        <dbReference type="Pfam" id="PF13751"/>
    </source>
</evidence>
<name>A0A4Q9H8A1_9SPHI</name>
<comment type="caution">
    <text evidence="2">The sequence shown here is derived from an EMBL/GenBank/DDBJ whole genome shotgun (WGS) entry which is preliminary data.</text>
</comment>
<organism evidence="2 3">
    <name type="scientific">Pedobacter kyonggii</name>
    <dbReference type="NCBI Taxonomy" id="1926871"/>
    <lineage>
        <taxon>Bacteria</taxon>
        <taxon>Pseudomonadati</taxon>
        <taxon>Bacteroidota</taxon>
        <taxon>Sphingobacteriia</taxon>
        <taxon>Sphingobacteriales</taxon>
        <taxon>Sphingobacteriaceae</taxon>
        <taxon>Pedobacter</taxon>
    </lineage>
</organism>
<dbReference type="InterPro" id="IPR025668">
    <property type="entry name" value="Tnp_DDE_dom"/>
</dbReference>
<dbReference type="Pfam" id="PF13751">
    <property type="entry name" value="DDE_Tnp_1_6"/>
    <property type="match status" value="1"/>
</dbReference>
<reference evidence="2 3" key="1">
    <citation type="submission" date="2019-02" db="EMBL/GenBank/DDBJ databases">
        <title>Pedobacter kyonggii whole genome sequence analysis.</title>
        <authorList>
            <person name="Dahal R.H."/>
        </authorList>
    </citation>
    <scope>NUCLEOTIDE SEQUENCE [LARGE SCALE GENOMIC DNA]</scope>
    <source>
        <strain evidence="2 3">K-4-11-1</strain>
    </source>
</reference>
<protein>
    <submittedName>
        <fullName evidence="2">IS5/IS1182 family transposase</fullName>
    </submittedName>
</protein>
<feature type="domain" description="Transposase DDE" evidence="1">
    <location>
        <begin position="2"/>
        <end position="53"/>
    </location>
</feature>
<gene>
    <name evidence="2" type="ORF">EYS08_20930</name>
</gene>
<proteinExistence type="predicted"/>
<sequence>EYYKNQARHRYKIEAKNSELKNVHGYGRAIAYGIDGMEMQGALAIFTVNLKRIIKLAI</sequence>
<dbReference type="AlphaFoldDB" id="A0A4Q9H8A1"/>
<accession>A0A4Q9H8A1</accession>
<evidence type="ECO:0000313" key="3">
    <source>
        <dbReference type="Proteomes" id="UP000291819"/>
    </source>
</evidence>
<dbReference type="Proteomes" id="UP000291819">
    <property type="component" value="Unassembled WGS sequence"/>
</dbReference>
<evidence type="ECO:0000313" key="2">
    <source>
        <dbReference type="EMBL" id="TBO40083.1"/>
    </source>
</evidence>
<dbReference type="RefSeq" id="WP_208745923.1">
    <property type="nucleotide sequence ID" value="NZ_SIXF01000029.1"/>
</dbReference>
<dbReference type="EMBL" id="SIXF01000029">
    <property type="protein sequence ID" value="TBO40083.1"/>
    <property type="molecule type" value="Genomic_DNA"/>
</dbReference>